<dbReference type="PANTHER" id="PTHR10585">
    <property type="entry name" value="ER LUMEN PROTEIN RETAINING RECEPTOR"/>
    <property type="match status" value="1"/>
</dbReference>
<dbReference type="InParanoid" id="A0A1X2H1B6"/>
<keyword evidence="10 12" id="KW-0675">Receptor</keyword>
<evidence type="ECO:0000256" key="10">
    <source>
        <dbReference type="ARBA" id="ARBA00023170"/>
    </source>
</evidence>
<evidence type="ECO:0000256" key="3">
    <source>
        <dbReference type="ARBA" id="ARBA00022448"/>
    </source>
</evidence>
<dbReference type="Proteomes" id="UP000242180">
    <property type="component" value="Unassembled WGS sequence"/>
</dbReference>
<feature type="transmembrane region" description="Helical" evidence="11">
    <location>
        <begin position="179"/>
        <end position="199"/>
    </location>
</feature>
<sequence>MNIFRLAADLMHLASIFILLAKIQSTRSCVGISFKSQLLYAIVFLTRYLDLFTHFVSVYNTCMKVFFIASSVYILYLMRMKFRATYDPSLDSFRFEFLLIVSAVLGLASSYNYTPTEVLWSFSIWLESAAIMPQLYMLQQTGEAETITTHYLFALGAYRTLYLFNWVYRYMTEGYTDWIAWVAGLIQSALYSDFFYVYYTKVLQGKKLELSEMA</sequence>
<feature type="transmembrane region" description="Helical" evidence="11">
    <location>
        <begin position="150"/>
        <end position="167"/>
    </location>
</feature>
<accession>A0A1X2H1B6</accession>
<comment type="subcellular location">
    <subcellularLocation>
        <location evidence="1">Endoplasmic reticulum membrane</location>
        <topology evidence="1">Multi-pass membrane protein</topology>
    </subcellularLocation>
</comment>
<evidence type="ECO:0000313" key="12">
    <source>
        <dbReference type="EMBL" id="ORY91216.1"/>
    </source>
</evidence>
<name>A0A1X2H1B6_SYNRA</name>
<dbReference type="GO" id="GO:0016192">
    <property type="term" value="P:vesicle-mediated transport"/>
    <property type="evidence" value="ECO:0007669"/>
    <property type="project" value="UniProtKB-KW"/>
</dbReference>
<organism evidence="12 13">
    <name type="scientific">Syncephalastrum racemosum</name>
    <name type="common">Filamentous fungus</name>
    <dbReference type="NCBI Taxonomy" id="13706"/>
    <lineage>
        <taxon>Eukaryota</taxon>
        <taxon>Fungi</taxon>
        <taxon>Fungi incertae sedis</taxon>
        <taxon>Mucoromycota</taxon>
        <taxon>Mucoromycotina</taxon>
        <taxon>Mucoromycetes</taxon>
        <taxon>Mucorales</taxon>
        <taxon>Syncephalastraceae</taxon>
        <taxon>Syncephalastrum</taxon>
    </lineage>
</organism>
<dbReference type="EMBL" id="MCGN01000011">
    <property type="protein sequence ID" value="ORY91216.1"/>
    <property type="molecule type" value="Genomic_DNA"/>
</dbReference>
<dbReference type="AlphaFoldDB" id="A0A1X2H1B6"/>
<comment type="caution">
    <text evidence="12">The sequence shown here is derived from an EMBL/GenBank/DDBJ whole genome shotgun (WGS) entry which is preliminary data.</text>
</comment>
<evidence type="ECO:0000256" key="8">
    <source>
        <dbReference type="ARBA" id="ARBA00022989"/>
    </source>
</evidence>
<evidence type="ECO:0000256" key="7">
    <source>
        <dbReference type="ARBA" id="ARBA00022927"/>
    </source>
</evidence>
<dbReference type="GO" id="GO:0046923">
    <property type="term" value="F:ER retention sequence binding"/>
    <property type="evidence" value="ECO:0007669"/>
    <property type="project" value="InterPro"/>
</dbReference>
<keyword evidence="4 11" id="KW-0812">Transmembrane</keyword>
<dbReference type="GO" id="GO:0006621">
    <property type="term" value="P:protein retention in ER lumen"/>
    <property type="evidence" value="ECO:0007669"/>
    <property type="project" value="InterPro"/>
</dbReference>
<comment type="similarity">
    <text evidence="2">Belongs to the ERD2 family.</text>
</comment>
<evidence type="ECO:0000256" key="6">
    <source>
        <dbReference type="ARBA" id="ARBA00022892"/>
    </source>
</evidence>
<dbReference type="OrthoDB" id="7694678at2759"/>
<dbReference type="GO" id="GO:0005789">
    <property type="term" value="C:endoplasmic reticulum membrane"/>
    <property type="evidence" value="ECO:0007669"/>
    <property type="project" value="UniProtKB-SubCell"/>
</dbReference>
<keyword evidence="13" id="KW-1185">Reference proteome</keyword>
<evidence type="ECO:0000313" key="13">
    <source>
        <dbReference type="Proteomes" id="UP000242180"/>
    </source>
</evidence>
<protein>
    <submittedName>
        <fullName evidence="12">ER lumen protein retaining receptor</fullName>
    </submittedName>
</protein>
<keyword evidence="6" id="KW-0931">ER-Golgi transport</keyword>
<evidence type="ECO:0000256" key="1">
    <source>
        <dbReference type="ARBA" id="ARBA00004477"/>
    </source>
</evidence>
<dbReference type="STRING" id="13706.A0A1X2H1B6"/>
<dbReference type="FunCoup" id="A0A1X2H1B6">
    <property type="interactions" value="218"/>
</dbReference>
<dbReference type="InterPro" id="IPR000133">
    <property type="entry name" value="ER_ret_rcpt"/>
</dbReference>
<gene>
    <name evidence="12" type="ORF">BCR43DRAFT_100116</name>
</gene>
<feature type="transmembrane region" description="Helical" evidence="11">
    <location>
        <begin position="119"/>
        <end position="138"/>
    </location>
</feature>
<evidence type="ECO:0000256" key="5">
    <source>
        <dbReference type="ARBA" id="ARBA00022824"/>
    </source>
</evidence>
<evidence type="ECO:0000256" key="2">
    <source>
        <dbReference type="ARBA" id="ARBA00010120"/>
    </source>
</evidence>
<dbReference type="Pfam" id="PF00810">
    <property type="entry name" value="ER_lumen_recept"/>
    <property type="match status" value="1"/>
</dbReference>
<evidence type="ECO:0000256" key="11">
    <source>
        <dbReference type="SAM" id="Phobius"/>
    </source>
</evidence>
<dbReference type="PRINTS" id="PR00660">
    <property type="entry name" value="ERLUMENR"/>
</dbReference>
<keyword evidence="3" id="KW-0813">Transport</keyword>
<dbReference type="GO" id="GO:0015031">
    <property type="term" value="P:protein transport"/>
    <property type="evidence" value="ECO:0007669"/>
    <property type="project" value="UniProtKB-KW"/>
</dbReference>
<keyword evidence="8 11" id="KW-1133">Transmembrane helix</keyword>
<keyword evidence="5" id="KW-0256">Endoplasmic reticulum</keyword>
<dbReference type="OMA" id="YAEDHYD"/>
<proteinExistence type="inferred from homology"/>
<evidence type="ECO:0000256" key="9">
    <source>
        <dbReference type="ARBA" id="ARBA00023136"/>
    </source>
</evidence>
<feature type="transmembrane region" description="Helical" evidence="11">
    <location>
        <begin position="97"/>
        <end position="113"/>
    </location>
</feature>
<keyword evidence="9 11" id="KW-0472">Membrane</keyword>
<feature type="transmembrane region" description="Helical" evidence="11">
    <location>
        <begin position="52"/>
        <end position="76"/>
    </location>
</feature>
<dbReference type="PROSITE" id="PS00951">
    <property type="entry name" value="ER_LUMEN_RECEPTOR_1"/>
    <property type="match status" value="1"/>
</dbReference>
<evidence type="ECO:0000256" key="4">
    <source>
        <dbReference type="ARBA" id="ARBA00022692"/>
    </source>
</evidence>
<reference evidence="12 13" key="1">
    <citation type="submission" date="2016-07" db="EMBL/GenBank/DDBJ databases">
        <title>Pervasive Adenine N6-methylation of Active Genes in Fungi.</title>
        <authorList>
            <consortium name="DOE Joint Genome Institute"/>
            <person name="Mondo S.J."/>
            <person name="Dannebaum R.O."/>
            <person name="Kuo R.C."/>
            <person name="Labutti K."/>
            <person name="Haridas S."/>
            <person name="Kuo A."/>
            <person name="Salamov A."/>
            <person name="Ahrendt S.R."/>
            <person name="Lipzen A."/>
            <person name="Sullivan W."/>
            <person name="Andreopoulos W.B."/>
            <person name="Clum A."/>
            <person name="Lindquist E."/>
            <person name="Daum C."/>
            <person name="Ramamoorthy G.K."/>
            <person name="Gryganskyi A."/>
            <person name="Culley D."/>
            <person name="Magnuson J.K."/>
            <person name="James T.Y."/>
            <person name="O'Malley M.A."/>
            <person name="Stajich J.E."/>
            <person name="Spatafora J.W."/>
            <person name="Visel A."/>
            <person name="Grigoriev I.V."/>
        </authorList>
    </citation>
    <scope>NUCLEOTIDE SEQUENCE [LARGE SCALE GENOMIC DNA]</scope>
    <source>
        <strain evidence="12 13">NRRL 2496</strain>
    </source>
</reference>
<keyword evidence="7" id="KW-0653">Protein transport</keyword>